<name>A0A7W4JQY7_9PROT</name>
<dbReference type="RefSeq" id="WP_183118484.1">
    <property type="nucleotide sequence ID" value="NZ_JABEQF010000003.1"/>
</dbReference>
<dbReference type="PROSITE" id="PS01129">
    <property type="entry name" value="PSI_RLU"/>
    <property type="match status" value="1"/>
</dbReference>
<gene>
    <name evidence="4" type="ORF">HLH34_04935</name>
</gene>
<dbReference type="EMBL" id="JABEQF010000003">
    <property type="protein sequence ID" value="MBB2189309.1"/>
    <property type="molecule type" value="Genomic_DNA"/>
</dbReference>
<dbReference type="Gene3D" id="3.30.2350.10">
    <property type="entry name" value="Pseudouridine synthase"/>
    <property type="match status" value="1"/>
</dbReference>
<dbReference type="PANTHER" id="PTHR21600">
    <property type="entry name" value="MITOCHONDRIAL RNA PSEUDOURIDINE SYNTHASE"/>
    <property type="match status" value="1"/>
</dbReference>
<proteinExistence type="inferred from homology"/>
<dbReference type="GO" id="GO:0003723">
    <property type="term" value="F:RNA binding"/>
    <property type="evidence" value="ECO:0007669"/>
    <property type="project" value="InterPro"/>
</dbReference>
<keyword evidence="2" id="KW-0413">Isomerase</keyword>
<dbReference type="SUPFAM" id="SSF55120">
    <property type="entry name" value="Pseudouridine synthase"/>
    <property type="match status" value="1"/>
</dbReference>
<sequence length="240" mass="25900">MRTGDPRGAQPRTPPKAVALGNQVEPFPILFRDSRFVVIDKPAGLAVHPGPGGGPSVEDAFPLLSRRRDGPWLAHRLDRDTSGCLLIALRKQALLAAQQCFATGTAAKTYWAVVHGRPAAMQGTVDLALARRTDSSGWRMAAAADGQPARTDWRVLASDGQESWLELRLLTGRTHQARVHCASLGCAILGDPVYGRPDGHRLHLMSRRLALPLSPPVIAEASPPAHIRATLARHGWTLPE</sequence>
<dbReference type="Pfam" id="PF00849">
    <property type="entry name" value="PseudoU_synth_2"/>
    <property type="match status" value="1"/>
</dbReference>
<dbReference type="InterPro" id="IPR006224">
    <property type="entry name" value="PsdUridine_synth_RluA-like_CS"/>
</dbReference>
<dbReference type="GO" id="GO:0000455">
    <property type="term" value="P:enzyme-directed rRNA pseudouridine synthesis"/>
    <property type="evidence" value="ECO:0007669"/>
    <property type="project" value="TreeGrafter"/>
</dbReference>
<keyword evidence="5" id="KW-1185">Reference proteome</keyword>
<dbReference type="AlphaFoldDB" id="A0A7W4JQY7"/>
<organism evidence="4 5">
    <name type="scientific">Gluconacetobacter azotocaptans</name>
    <dbReference type="NCBI Taxonomy" id="142834"/>
    <lineage>
        <taxon>Bacteria</taxon>
        <taxon>Pseudomonadati</taxon>
        <taxon>Pseudomonadota</taxon>
        <taxon>Alphaproteobacteria</taxon>
        <taxon>Acetobacterales</taxon>
        <taxon>Acetobacteraceae</taxon>
        <taxon>Gluconacetobacter</taxon>
    </lineage>
</organism>
<dbReference type="InterPro" id="IPR006145">
    <property type="entry name" value="PsdUridine_synth_RsuA/RluA"/>
</dbReference>
<dbReference type="PANTHER" id="PTHR21600:SF44">
    <property type="entry name" value="RIBOSOMAL LARGE SUBUNIT PSEUDOURIDINE SYNTHASE D"/>
    <property type="match status" value="1"/>
</dbReference>
<accession>A0A7W4JQY7</accession>
<evidence type="ECO:0000259" key="3">
    <source>
        <dbReference type="Pfam" id="PF00849"/>
    </source>
</evidence>
<feature type="domain" description="Pseudouridine synthase RsuA/RluA-like" evidence="3">
    <location>
        <begin position="36"/>
        <end position="183"/>
    </location>
</feature>
<evidence type="ECO:0000313" key="5">
    <source>
        <dbReference type="Proteomes" id="UP000555756"/>
    </source>
</evidence>
<evidence type="ECO:0000256" key="1">
    <source>
        <dbReference type="ARBA" id="ARBA00010876"/>
    </source>
</evidence>
<evidence type="ECO:0000313" key="4">
    <source>
        <dbReference type="EMBL" id="MBB2189309.1"/>
    </source>
</evidence>
<dbReference type="CDD" id="cd02869">
    <property type="entry name" value="PseudoU_synth_RluA_like"/>
    <property type="match status" value="1"/>
</dbReference>
<evidence type="ECO:0000256" key="2">
    <source>
        <dbReference type="ARBA" id="ARBA00023235"/>
    </source>
</evidence>
<dbReference type="InterPro" id="IPR020103">
    <property type="entry name" value="PsdUridine_synth_cat_dom_sf"/>
</dbReference>
<dbReference type="Proteomes" id="UP000555756">
    <property type="component" value="Unassembled WGS sequence"/>
</dbReference>
<dbReference type="GO" id="GO:0009982">
    <property type="term" value="F:pseudouridine synthase activity"/>
    <property type="evidence" value="ECO:0007669"/>
    <property type="project" value="InterPro"/>
</dbReference>
<dbReference type="GO" id="GO:0140098">
    <property type="term" value="F:catalytic activity, acting on RNA"/>
    <property type="evidence" value="ECO:0007669"/>
    <property type="project" value="UniProtKB-ARBA"/>
</dbReference>
<dbReference type="InterPro" id="IPR050188">
    <property type="entry name" value="RluA_PseudoU_synthase"/>
</dbReference>
<reference evidence="4 5" key="1">
    <citation type="submission" date="2020-04" db="EMBL/GenBank/DDBJ databases">
        <title>Description of novel Gluconacetobacter.</title>
        <authorList>
            <person name="Sombolestani A."/>
        </authorList>
    </citation>
    <scope>NUCLEOTIDE SEQUENCE [LARGE SCALE GENOMIC DNA]</scope>
    <source>
        <strain evidence="4 5">LMG 21311</strain>
    </source>
</reference>
<protein>
    <submittedName>
        <fullName evidence="4">RNA pseudouridine synthase</fullName>
    </submittedName>
</protein>
<comment type="caution">
    <text evidence="4">The sequence shown here is derived from an EMBL/GenBank/DDBJ whole genome shotgun (WGS) entry which is preliminary data.</text>
</comment>
<comment type="similarity">
    <text evidence="1">Belongs to the pseudouridine synthase RluA family.</text>
</comment>